<evidence type="ECO:0000256" key="5">
    <source>
        <dbReference type="PIRSR" id="PIRSR000097-2"/>
    </source>
</evidence>
<dbReference type="InterPro" id="IPR020471">
    <property type="entry name" value="AKR"/>
</dbReference>
<dbReference type="InterPro" id="IPR036812">
    <property type="entry name" value="NAD(P)_OxRdtase_dom_sf"/>
</dbReference>
<dbReference type="InterPro" id="IPR018170">
    <property type="entry name" value="Aldo/ket_reductase_CS"/>
</dbReference>
<protein>
    <submittedName>
        <fullName evidence="8">Aldo/keto reductase</fullName>
    </submittedName>
</protein>
<dbReference type="OrthoDB" id="9804790at2"/>
<dbReference type="CDD" id="cd19071">
    <property type="entry name" value="AKR_AKR1-5-like"/>
    <property type="match status" value="1"/>
</dbReference>
<dbReference type="Gene3D" id="3.20.20.100">
    <property type="entry name" value="NADP-dependent oxidoreductase domain"/>
    <property type="match status" value="1"/>
</dbReference>
<feature type="binding site" evidence="5">
    <location>
        <position position="110"/>
    </location>
    <ligand>
        <name>substrate</name>
    </ligand>
</feature>
<dbReference type="RefSeq" id="WP_078755186.1">
    <property type="nucleotide sequence ID" value="NZ_FUWO01000002.1"/>
</dbReference>
<feature type="active site" description="Proton donor" evidence="4">
    <location>
        <position position="52"/>
    </location>
</feature>
<dbReference type="PANTHER" id="PTHR43827:SF3">
    <property type="entry name" value="NADP-DEPENDENT OXIDOREDUCTASE DOMAIN-CONTAINING PROTEIN"/>
    <property type="match status" value="1"/>
</dbReference>
<name>A0A1T4JRP6_9LACT</name>
<sequence>MTILEETFTLHNGVKIPKLGLGTWQSAPEDAYKATLFALKNGYTHVDTAIVYGNETEVGRAVRDSGLKRENVFVTTKVPAERKTYQEAKESIEQALRELDLEYIDLMLIHAPRPWAIMHENPENLKYFEENREVWRALEEAYEAGSIKAIGVSNFDVKDLENIMEACKVKPMVNQIIYHIGKTNPEVLEFCKANDILVEGYSPIATGRLLGNEQIEKMASKYDKSIPQICIRYLLEKDILPLPKSVHEKYIIENAKLDFEIELEDMEYLDSIQ</sequence>
<dbReference type="PIRSF" id="PIRSF000097">
    <property type="entry name" value="AKR"/>
    <property type="match status" value="1"/>
</dbReference>
<dbReference type="EMBL" id="FUWO01000002">
    <property type="protein sequence ID" value="SJZ32860.1"/>
    <property type="molecule type" value="Genomic_DNA"/>
</dbReference>
<evidence type="ECO:0000313" key="9">
    <source>
        <dbReference type="Proteomes" id="UP000189941"/>
    </source>
</evidence>
<reference evidence="9" key="1">
    <citation type="submission" date="2017-02" db="EMBL/GenBank/DDBJ databases">
        <authorList>
            <person name="Varghese N."/>
            <person name="Submissions S."/>
        </authorList>
    </citation>
    <scope>NUCLEOTIDE SEQUENCE [LARGE SCALE GENOMIC DNA]</scope>
    <source>
        <strain evidence="9">DSM 15739</strain>
    </source>
</reference>
<dbReference type="InterPro" id="IPR023210">
    <property type="entry name" value="NADP_OxRdtase_dom"/>
</dbReference>
<evidence type="ECO:0000313" key="8">
    <source>
        <dbReference type="EMBL" id="SJZ32860.1"/>
    </source>
</evidence>
<evidence type="ECO:0000256" key="6">
    <source>
        <dbReference type="PIRSR" id="PIRSR000097-3"/>
    </source>
</evidence>
<dbReference type="SUPFAM" id="SSF51430">
    <property type="entry name" value="NAD(P)-linked oxidoreductase"/>
    <property type="match status" value="1"/>
</dbReference>
<dbReference type="PRINTS" id="PR00069">
    <property type="entry name" value="ALDKETRDTASE"/>
</dbReference>
<dbReference type="GO" id="GO:0016616">
    <property type="term" value="F:oxidoreductase activity, acting on the CH-OH group of donors, NAD or NADP as acceptor"/>
    <property type="evidence" value="ECO:0007669"/>
    <property type="project" value="UniProtKB-ARBA"/>
</dbReference>
<evidence type="ECO:0000256" key="4">
    <source>
        <dbReference type="PIRSR" id="PIRSR000097-1"/>
    </source>
</evidence>
<dbReference type="Proteomes" id="UP000189941">
    <property type="component" value="Unassembled WGS sequence"/>
</dbReference>
<keyword evidence="3" id="KW-0560">Oxidoreductase</keyword>
<dbReference type="FunFam" id="3.20.20.100:FF:000002">
    <property type="entry name" value="2,5-diketo-D-gluconic acid reductase A"/>
    <property type="match status" value="1"/>
</dbReference>
<evidence type="ECO:0000256" key="3">
    <source>
        <dbReference type="ARBA" id="ARBA00023002"/>
    </source>
</evidence>
<feature type="site" description="Lowers pKa of active site Tyr" evidence="6">
    <location>
        <position position="77"/>
    </location>
</feature>
<organism evidence="8 9">
    <name type="scientific">Globicatella sulfidifaciens DSM 15739</name>
    <dbReference type="NCBI Taxonomy" id="1121925"/>
    <lineage>
        <taxon>Bacteria</taxon>
        <taxon>Bacillati</taxon>
        <taxon>Bacillota</taxon>
        <taxon>Bacilli</taxon>
        <taxon>Lactobacillales</taxon>
        <taxon>Aerococcaceae</taxon>
        <taxon>Globicatella</taxon>
    </lineage>
</organism>
<accession>A0A1T4JRP6</accession>
<feature type="domain" description="NADP-dependent oxidoreductase" evidence="7">
    <location>
        <begin position="18"/>
        <end position="272"/>
    </location>
</feature>
<keyword evidence="2" id="KW-0521">NADP</keyword>
<dbReference type="Pfam" id="PF00248">
    <property type="entry name" value="Aldo_ket_red"/>
    <property type="match status" value="1"/>
</dbReference>
<dbReference type="STRING" id="1121925.SAMN02746011_00332"/>
<evidence type="ECO:0000256" key="2">
    <source>
        <dbReference type="ARBA" id="ARBA00022857"/>
    </source>
</evidence>
<evidence type="ECO:0000256" key="1">
    <source>
        <dbReference type="ARBA" id="ARBA00007905"/>
    </source>
</evidence>
<dbReference type="PROSITE" id="PS00062">
    <property type="entry name" value="ALDOKETO_REDUCTASE_2"/>
    <property type="match status" value="1"/>
</dbReference>
<keyword evidence="9" id="KW-1185">Reference proteome</keyword>
<dbReference type="PANTHER" id="PTHR43827">
    <property type="entry name" value="2,5-DIKETO-D-GLUCONIC ACID REDUCTASE"/>
    <property type="match status" value="1"/>
</dbReference>
<dbReference type="AlphaFoldDB" id="A0A1T4JRP6"/>
<gene>
    <name evidence="8" type="ORF">SAMN02746011_00332</name>
</gene>
<evidence type="ECO:0000259" key="7">
    <source>
        <dbReference type="Pfam" id="PF00248"/>
    </source>
</evidence>
<proteinExistence type="inferred from homology"/>
<comment type="similarity">
    <text evidence="1">Belongs to the aldo/keto reductase family.</text>
</comment>